<keyword evidence="13" id="KW-0275">Fatty acid biosynthesis</keyword>
<evidence type="ECO:0000256" key="3">
    <source>
        <dbReference type="ARBA" id="ARBA00022516"/>
    </source>
</evidence>
<feature type="transmembrane region" description="Helical" evidence="14">
    <location>
        <begin position="12"/>
        <end position="30"/>
    </location>
</feature>
<dbReference type="Proteomes" id="UP000256488">
    <property type="component" value="Unassembled WGS sequence"/>
</dbReference>
<protein>
    <submittedName>
        <fullName evidence="16">Fatty acid hydroxylase</fullName>
    </submittedName>
</protein>
<evidence type="ECO:0000313" key="17">
    <source>
        <dbReference type="Proteomes" id="UP000256488"/>
    </source>
</evidence>
<feature type="domain" description="Fatty acid hydroxylase" evidence="15">
    <location>
        <begin position="44"/>
        <end position="184"/>
    </location>
</feature>
<evidence type="ECO:0000256" key="6">
    <source>
        <dbReference type="ARBA" id="ARBA00022824"/>
    </source>
</evidence>
<reference evidence="16 17" key="1">
    <citation type="submission" date="2017-05" db="EMBL/GenBank/DDBJ databases">
        <title>Virgibacillus sp. AK90 isolated from a saltern of Kakinada, India.</title>
        <authorList>
            <person name="Gupta V."/>
            <person name="Sidhu C."/>
            <person name="Korpole S."/>
            <person name="Pinnaka A.K."/>
        </authorList>
    </citation>
    <scope>NUCLEOTIDE SEQUENCE [LARGE SCALE GENOMIC DNA]</scope>
    <source>
        <strain evidence="16 17">AK90</strain>
    </source>
</reference>
<sequence length="204" mass="24244">MMKKYGREFITFPDVTVMVIIFAVMLGFTIPNLYDWRIWAAIGVGMMTYAISEYMIHRFLFHIKKPKNPFLLKIIKRLHYDHHVDPDDVKLLFLPLWFSLPNFIILVVICYAITSNLNLTMGFATGVIGYFLFYEWKHFVAHKPIQPVTKMGKQIKKSHLWHHYKNENYWFGVTHRAVDKTMGTYRDHKKVEKSDTARDLEKRA</sequence>
<evidence type="ECO:0000313" key="16">
    <source>
        <dbReference type="EMBL" id="RFA37012.1"/>
    </source>
</evidence>
<gene>
    <name evidence="16" type="ORF">CAI16_02755</name>
</gene>
<feature type="transmembrane region" description="Helical" evidence="14">
    <location>
        <begin position="91"/>
        <end position="114"/>
    </location>
</feature>
<keyword evidence="10" id="KW-0560">Oxidoreductase</keyword>
<dbReference type="GO" id="GO:0016020">
    <property type="term" value="C:membrane"/>
    <property type="evidence" value="ECO:0007669"/>
    <property type="project" value="InterPro"/>
</dbReference>
<comment type="caution">
    <text evidence="16">The sequence shown here is derived from an EMBL/GenBank/DDBJ whole genome shotgun (WGS) entry which is preliminary data.</text>
</comment>
<comment type="subcellular location">
    <subcellularLocation>
        <location evidence="2">Endoplasmic reticulum membrane</location>
        <topology evidence="2">Multi-pass membrane protein</topology>
    </subcellularLocation>
</comment>
<dbReference type="GO" id="GO:0006633">
    <property type="term" value="P:fatty acid biosynthetic process"/>
    <property type="evidence" value="ECO:0007669"/>
    <property type="project" value="UniProtKB-KW"/>
</dbReference>
<dbReference type="PANTHER" id="PTHR12863">
    <property type="entry name" value="FATTY ACID HYDROXYLASE"/>
    <property type="match status" value="1"/>
</dbReference>
<dbReference type="EMBL" id="NFZX01000003">
    <property type="protein sequence ID" value="RFA37012.1"/>
    <property type="molecule type" value="Genomic_DNA"/>
</dbReference>
<name>A0A3E0WVK6_9BACI</name>
<evidence type="ECO:0000256" key="5">
    <source>
        <dbReference type="ARBA" id="ARBA00022723"/>
    </source>
</evidence>
<organism evidence="16 17">
    <name type="scientific">Virgibacillus dokdonensis</name>
    <dbReference type="NCBI Taxonomy" id="302167"/>
    <lineage>
        <taxon>Bacteria</taxon>
        <taxon>Bacillati</taxon>
        <taxon>Bacillota</taxon>
        <taxon>Bacilli</taxon>
        <taxon>Bacillales</taxon>
        <taxon>Bacillaceae</taxon>
        <taxon>Virgibacillus</taxon>
    </lineage>
</organism>
<proteinExistence type="predicted"/>
<evidence type="ECO:0000256" key="14">
    <source>
        <dbReference type="SAM" id="Phobius"/>
    </source>
</evidence>
<accession>A0A3E0WVK6</accession>
<dbReference type="AlphaFoldDB" id="A0A3E0WVK6"/>
<evidence type="ECO:0000256" key="9">
    <source>
        <dbReference type="ARBA" id="ARBA00022989"/>
    </source>
</evidence>
<dbReference type="InterPro" id="IPR014430">
    <property type="entry name" value="Scs7"/>
</dbReference>
<keyword evidence="7" id="KW-0276">Fatty acid metabolism</keyword>
<feature type="transmembrane region" description="Helical" evidence="14">
    <location>
        <begin position="36"/>
        <end position="56"/>
    </location>
</feature>
<dbReference type="GO" id="GO:0005506">
    <property type="term" value="F:iron ion binding"/>
    <property type="evidence" value="ECO:0007669"/>
    <property type="project" value="InterPro"/>
</dbReference>
<evidence type="ECO:0000256" key="1">
    <source>
        <dbReference type="ARBA" id="ARBA00001947"/>
    </source>
</evidence>
<keyword evidence="11" id="KW-0443">Lipid metabolism</keyword>
<evidence type="ECO:0000256" key="8">
    <source>
        <dbReference type="ARBA" id="ARBA00022833"/>
    </source>
</evidence>
<dbReference type="InterPro" id="IPR006694">
    <property type="entry name" value="Fatty_acid_hydroxylase"/>
</dbReference>
<evidence type="ECO:0000256" key="13">
    <source>
        <dbReference type="ARBA" id="ARBA00023160"/>
    </source>
</evidence>
<comment type="cofactor">
    <cofactor evidence="1">
        <name>Zn(2+)</name>
        <dbReference type="ChEBI" id="CHEBI:29105"/>
    </cofactor>
</comment>
<keyword evidence="9 14" id="KW-1133">Transmembrane helix</keyword>
<evidence type="ECO:0000256" key="4">
    <source>
        <dbReference type="ARBA" id="ARBA00022692"/>
    </source>
</evidence>
<dbReference type="Pfam" id="PF04116">
    <property type="entry name" value="FA_hydroxylase"/>
    <property type="match status" value="1"/>
</dbReference>
<keyword evidence="8" id="KW-0862">Zinc</keyword>
<keyword evidence="3" id="KW-0444">Lipid biosynthesis</keyword>
<evidence type="ECO:0000259" key="15">
    <source>
        <dbReference type="Pfam" id="PF04116"/>
    </source>
</evidence>
<keyword evidence="6" id="KW-0256">Endoplasmic reticulum</keyword>
<keyword evidence="12 14" id="KW-0472">Membrane</keyword>
<dbReference type="PANTHER" id="PTHR12863:SF1">
    <property type="entry name" value="FATTY ACID 2-HYDROXYLASE"/>
    <property type="match status" value="1"/>
</dbReference>
<keyword evidence="5" id="KW-0479">Metal-binding</keyword>
<evidence type="ECO:0000256" key="11">
    <source>
        <dbReference type="ARBA" id="ARBA00023098"/>
    </source>
</evidence>
<evidence type="ECO:0000256" key="12">
    <source>
        <dbReference type="ARBA" id="ARBA00023136"/>
    </source>
</evidence>
<evidence type="ECO:0000256" key="7">
    <source>
        <dbReference type="ARBA" id="ARBA00022832"/>
    </source>
</evidence>
<dbReference type="GO" id="GO:0080132">
    <property type="term" value="F:fatty acid 2-hydroxylase activity"/>
    <property type="evidence" value="ECO:0007669"/>
    <property type="project" value="InterPro"/>
</dbReference>
<evidence type="ECO:0000256" key="2">
    <source>
        <dbReference type="ARBA" id="ARBA00004477"/>
    </source>
</evidence>
<keyword evidence="4 14" id="KW-0812">Transmembrane</keyword>
<evidence type="ECO:0000256" key="10">
    <source>
        <dbReference type="ARBA" id="ARBA00023002"/>
    </source>
</evidence>